<comment type="caution">
    <text evidence="1">The sequence shown here is derived from an EMBL/GenBank/DDBJ whole genome shotgun (WGS) entry which is preliminary data.</text>
</comment>
<proteinExistence type="predicted"/>
<feature type="non-terminal residue" evidence="1">
    <location>
        <position position="1"/>
    </location>
</feature>
<dbReference type="Gene3D" id="3.80.10.10">
    <property type="entry name" value="Ribonuclease Inhibitor"/>
    <property type="match status" value="1"/>
</dbReference>
<dbReference type="EMBL" id="LXQA010090140">
    <property type="protein sequence ID" value="MCI13911.1"/>
    <property type="molecule type" value="Genomic_DNA"/>
</dbReference>
<evidence type="ECO:0000313" key="1">
    <source>
        <dbReference type="EMBL" id="MCI13911.1"/>
    </source>
</evidence>
<reference evidence="1 2" key="1">
    <citation type="journal article" date="2018" name="Front. Plant Sci.">
        <title>Red Clover (Trifolium pratense) and Zigzag Clover (T. medium) - A Picture of Genomic Similarities and Differences.</title>
        <authorList>
            <person name="Dluhosova J."/>
            <person name="Istvanek J."/>
            <person name="Nedelnik J."/>
            <person name="Repkova J."/>
        </authorList>
    </citation>
    <scope>NUCLEOTIDE SEQUENCE [LARGE SCALE GENOMIC DNA]</scope>
    <source>
        <strain evidence="2">cv. 10/8</strain>
        <tissue evidence="1">Leaf</tissue>
    </source>
</reference>
<accession>A0A392PP97</accession>
<name>A0A392PP97_9FABA</name>
<protein>
    <submittedName>
        <fullName evidence="1">Verticillium wilt disease resistance protein</fullName>
    </submittedName>
</protein>
<keyword evidence="2" id="KW-1185">Reference proteome</keyword>
<dbReference type="InterPro" id="IPR032675">
    <property type="entry name" value="LRR_dom_sf"/>
</dbReference>
<evidence type="ECO:0000313" key="2">
    <source>
        <dbReference type="Proteomes" id="UP000265520"/>
    </source>
</evidence>
<dbReference type="Proteomes" id="UP000265520">
    <property type="component" value="Unassembled WGS sequence"/>
</dbReference>
<sequence>CDDKGYVIGLDLSKESISGGFDDASSLFGLQQLQKLNLSDSYRDFSANKVGYS</sequence>
<organism evidence="1 2">
    <name type="scientific">Trifolium medium</name>
    <dbReference type="NCBI Taxonomy" id="97028"/>
    <lineage>
        <taxon>Eukaryota</taxon>
        <taxon>Viridiplantae</taxon>
        <taxon>Streptophyta</taxon>
        <taxon>Embryophyta</taxon>
        <taxon>Tracheophyta</taxon>
        <taxon>Spermatophyta</taxon>
        <taxon>Magnoliopsida</taxon>
        <taxon>eudicotyledons</taxon>
        <taxon>Gunneridae</taxon>
        <taxon>Pentapetalae</taxon>
        <taxon>rosids</taxon>
        <taxon>fabids</taxon>
        <taxon>Fabales</taxon>
        <taxon>Fabaceae</taxon>
        <taxon>Papilionoideae</taxon>
        <taxon>50 kb inversion clade</taxon>
        <taxon>NPAAA clade</taxon>
        <taxon>Hologalegina</taxon>
        <taxon>IRL clade</taxon>
        <taxon>Trifolieae</taxon>
        <taxon>Trifolium</taxon>
    </lineage>
</organism>
<dbReference type="AlphaFoldDB" id="A0A392PP97"/>